<feature type="domain" description="AAA+ ATPase" evidence="4">
    <location>
        <begin position="60"/>
        <end position="176"/>
    </location>
</feature>
<evidence type="ECO:0000256" key="1">
    <source>
        <dbReference type="ARBA" id="ARBA00022741"/>
    </source>
</evidence>
<dbReference type="RefSeq" id="WP_317642281.1">
    <property type="nucleotide sequence ID" value="NZ_AP026800.1"/>
</dbReference>
<dbReference type="SUPFAM" id="SSF48019">
    <property type="entry name" value="post-AAA+ oligomerization domain-like"/>
    <property type="match status" value="1"/>
</dbReference>
<evidence type="ECO:0000256" key="2">
    <source>
        <dbReference type="ARBA" id="ARBA00022840"/>
    </source>
</evidence>
<organism evidence="5 6">
    <name type="scientific">Bombiscardovia apis</name>
    <dbReference type="NCBI Taxonomy" id="2932182"/>
    <lineage>
        <taxon>Bacteria</taxon>
        <taxon>Bacillati</taxon>
        <taxon>Actinomycetota</taxon>
        <taxon>Actinomycetes</taxon>
        <taxon>Bifidobacteriales</taxon>
        <taxon>Bifidobacteriaceae</taxon>
        <taxon>Bombiscardovia</taxon>
    </lineage>
</organism>
<feature type="compositionally biased region" description="Polar residues" evidence="3">
    <location>
        <begin position="452"/>
        <end position="469"/>
    </location>
</feature>
<dbReference type="InterPro" id="IPR021886">
    <property type="entry name" value="MgsA_C"/>
</dbReference>
<sequence length="480" mass="51508">MVDDLFAAAQVPEEHTLPLAVRMRPRELSELVGQTKAVAPGTPLERLARSGSGSQTKLTAPSSVILFGPPGVGKTTLAYIVAEQSGRAFEELSAVTSGVKELRELLAGARERLVSIGQETVLFVDEVHRFSKSQQDALLPAVENRDVTLVAATTENPSFSVIAPLLSRSVVVKLESLEASDIAHLIDRALVDERGLKDEVKIDDEARERIVSLAGGDARKALTILEAAAGAVTGEQPRKKGARKPVITLKVVAAVMDVAAVRYDKQGDDHYDVASAFIKSMRGSDPDAALHYLARMLRAGEDPRFIARRIMIAAAEEVGMAAPQILQTTVAAAQAVAMIGMPEARIILSEAVIAVATAPKSNAAYLAIDQALADVDSGNIGQVPLHLRNAPTKLMKAWGNHDGYRYAHDWPGAVAPQQYMPDELVGHVYYRPNDRGYEHEVGPRLERIRSILQENQSDSASSIKSQGENAGTAEKASDKG</sequence>
<dbReference type="Gene3D" id="3.40.50.300">
    <property type="entry name" value="P-loop containing nucleotide triphosphate hydrolases"/>
    <property type="match status" value="1"/>
</dbReference>
<dbReference type="Pfam" id="PF12002">
    <property type="entry name" value="MgsA_C"/>
    <property type="match status" value="1"/>
</dbReference>
<keyword evidence="2" id="KW-0067">ATP-binding</keyword>
<dbReference type="PANTHER" id="PTHR13779:SF7">
    <property type="entry name" value="ATPASE WRNIP1"/>
    <property type="match status" value="1"/>
</dbReference>
<dbReference type="InterPro" id="IPR008824">
    <property type="entry name" value="RuvB-like_N"/>
</dbReference>
<protein>
    <submittedName>
        <fullName evidence="5">ATPase AAA</fullName>
    </submittedName>
</protein>
<dbReference type="PANTHER" id="PTHR13779">
    <property type="entry name" value="WERNER HELICASE-INTERACTING PROTEIN 1 FAMILY MEMBER"/>
    <property type="match status" value="1"/>
</dbReference>
<dbReference type="SUPFAM" id="SSF52540">
    <property type="entry name" value="P-loop containing nucleoside triphosphate hydrolases"/>
    <property type="match status" value="1"/>
</dbReference>
<evidence type="ECO:0000259" key="4">
    <source>
        <dbReference type="SMART" id="SM00382"/>
    </source>
</evidence>
<dbReference type="Gene3D" id="1.10.8.60">
    <property type="match status" value="1"/>
</dbReference>
<dbReference type="Proteomes" id="UP001321748">
    <property type="component" value="Chromosome"/>
</dbReference>
<keyword evidence="6" id="KW-1185">Reference proteome</keyword>
<accession>A0ABM8BCY1</accession>
<reference evidence="5 6" key="1">
    <citation type="journal article" date="2023" name="Microbiol. Spectr.">
        <title>Symbiosis of Carpenter Bees with Uncharacterized Lactic Acid Bacteria Showing NAD Auxotrophy.</title>
        <authorList>
            <person name="Kawasaki S."/>
            <person name="Ozawa K."/>
            <person name="Mori T."/>
            <person name="Yamamoto A."/>
            <person name="Ito M."/>
            <person name="Ohkuma M."/>
            <person name="Sakamoto M."/>
            <person name="Matsutani M."/>
        </authorList>
    </citation>
    <scope>NUCLEOTIDE SEQUENCE [LARGE SCALE GENOMIC DNA]</scope>
    <source>
        <strain evidence="5 6">KimH</strain>
    </source>
</reference>
<dbReference type="Pfam" id="PF05496">
    <property type="entry name" value="RuvB_N"/>
    <property type="match status" value="1"/>
</dbReference>
<dbReference type="Gene3D" id="1.20.272.10">
    <property type="match status" value="1"/>
</dbReference>
<evidence type="ECO:0000313" key="5">
    <source>
        <dbReference type="EMBL" id="BDR54768.1"/>
    </source>
</evidence>
<dbReference type="CDD" id="cd18139">
    <property type="entry name" value="HLD_clamp_RarA"/>
    <property type="match status" value="1"/>
</dbReference>
<name>A0ABM8BCY1_9BIFI</name>
<feature type="region of interest" description="Disordered" evidence="3">
    <location>
        <begin position="452"/>
        <end position="480"/>
    </location>
</feature>
<dbReference type="EMBL" id="AP026800">
    <property type="protein sequence ID" value="BDR54768.1"/>
    <property type="molecule type" value="Genomic_DNA"/>
</dbReference>
<proteinExistence type="predicted"/>
<dbReference type="InterPro" id="IPR008921">
    <property type="entry name" value="DNA_pol3_clamp-load_cplx_C"/>
</dbReference>
<dbReference type="InterPro" id="IPR003593">
    <property type="entry name" value="AAA+_ATPase"/>
</dbReference>
<dbReference type="Gene3D" id="1.10.3710.10">
    <property type="entry name" value="DNA polymerase III clamp loader subunits, C-terminal domain"/>
    <property type="match status" value="1"/>
</dbReference>
<dbReference type="InterPro" id="IPR027417">
    <property type="entry name" value="P-loop_NTPase"/>
</dbReference>
<dbReference type="SMART" id="SM00382">
    <property type="entry name" value="AAA"/>
    <property type="match status" value="1"/>
</dbReference>
<evidence type="ECO:0000256" key="3">
    <source>
        <dbReference type="SAM" id="MobiDB-lite"/>
    </source>
</evidence>
<gene>
    <name evidence="5" type="ORF">KIMH_08790</name>
</gene>
<dbReference type="InterPro" id="IPR051314">
    <property type="entry name" value="AAA_ATPase_RarA/MGS1/WRNIP1"/>
</dbReference>
<dbReference type="Pfam" id="PF16193">
    <property type="entry name" value="AAA_assoc_2"/>
    <property type="match status" value="1"/>
</dbReference>
<dbReference type="CDD" id="cd00009">
    <property type="entry name" value="AAA"/>
    <property type="match status" value="1"/>
</dbReference>
<keyword evidence="1" id="KW-0547">Nucleotide-binding</keyword>
<dbReference type="InterPro" id="IPR032423">
    <property type="entry name" value="AAA_assoc_2"/>
</dbReference>
<evidence type="ECO:0000313" key="6">
    <source>
        <dbReference type="Proteomes" id="UP001321748"/>
    </source>
</evidence>